<dbReference type="EMBL" id="LGRX02035158">
    <property type="protein sequence ID" value="KAK3236112.1"/>
    <property type="molecule type" value="Genomic_DNA"/>
</dbReference>
<dbReference type="PANTHER" id="PTHR33050">
    <property type="entry name" value="REVERSE TRANSCRIPTASE DOMAIN-CONTAINING PROTEIN"/>
    <property type="match status" value="1"/>
</dbReference>
<dbReference type="Gene3D" id="3.30.70.270">
    <property type="match status" value="1"/>
</dbReference>
<keyword evidence="2" id="KW-1185">Reference proteome</keyword>
<sequence>MSRTYVAVEWCGKCYEFCVLPFGLAPACWVFTKINKELVGKWRALGFCVYPYVDDFAFAVRPPTLTDPAALAVLSRIMQNVREAGWLVAEAKSQPFFTRILMHIGIGMVALVPLRLVAKFAGLVNTQWEFEAQVGALSKIKDHDDCMANPAIFRWANPWIPGGWRHTRDRSATDKNCLASGIRRSVLNA</sequence>
<dbReference type="Proteomes" id="UP001190700">
    <property type="component" value="Unassembled WGS sequence"/>
</dbReference>
<name>A0AAE0BI57_9CHLO</name>
<dbReference type="InterPro" id="IPR043128">
    <property type="entry name" value="Rev_trsase/Diguanyl_cyclase"/>
</dbReference>
<organism evidence="1 2">
    <name type="scientific">Cymbomonas tetramitiformis</name>
    <dbReference type="NCBI Taxonomy" id="36881"/>
    <lineage>
        <taxon>Eukaryota</taxon>
        <taxon>Viridiplantae</taxon>
        <taxon>Chlorophyta</taxon>
        <taxon>Pyramimonadophyceae</taxon>
        <taxon>Pyramimonadales</taxon>
        <taxon>Pyramimonadaceae</taxon>
        <taxon>Cymbomonas</taxon>
    </lineage>
</organism>
<evidence type="ECO:0008006" key="3">
    <source>
        <dbReference type="Google" id="ProtNLM"/>
    </source>
</evidence>
<accession>A0AAE0BI57</accession>
<comment type="caution">
    <text evidence="1">The sequence shown here is derived from an EMBL/GenBank/DDBJ whole genome shotgun (WGS) entry which is preliminary data.</text>
</comment>
<proteinExistence type="predicted"/>
<reference evidence="1 2" key="1">
    <citation type="journal article" date="2015" name="Genome Biol. Evol.">
        <title>Comparative Genomics of a Bacterivorous Green Alga Reveals Evolutionary Causalities and Consequences of Phago-Mixotrophic Mode of Nutrition.</title>
        <authorList>
            <person name="Burns J.A."/>
            <person name="Paasch A."/>
            <person name="Narechania A."/>
            <person name="Kim E."/>
        </authorList>
    </citation>
    <scope>NUCLEOTIDE SEQUENCE [LARGE SCALE GENOMIC DNA]</scope>
    <source>
        <strain evidence="1 2">PLY_AMNH</strain>
    </source>
</reference>
<dbReference type="AlphaFoldDB" id="A0AAE0BI57"/>
<evidence type="ECO:0000313" key="1">
    <source>
        <dbReference type="EMBL" id="KAK3236112.1"/>
    </source>
</evidence>
<dbReference type="SUPFAM" id="SSF56672">
    <property type="entry name" value="DNA/RNA polymerases"/>
    <property type="match status" value="1"/>
</dbReference>
<protein>
    <recommendedName>
        <fullName evidence="3">Reverse transcriptase domain-containing protein</fullName>
    </recommendedName>
</protein>
<dbReference type="InterPro" id="IPR052055">
    <property type="entry name" value="Hepadnavirus_pol/RT"/>
</dbReference>
<gene>
    <name evidence="1" type="ORF">CYMTET_53718</name>
</gene>
<evidence type="ECO:0000313" key="2">
    <source>
        <dbReference type="Proteomes" id="UP001190700"/>
    </source>
</evidence>
<dbReference type="PANTHER" id="PTHR33050:SF7">
    <property type="entry name" value="RIBONUCLEASE H"/>
    <property type="match status" value="1"/>
</dbReference>
<dbReference type="InterPro" id="IPR043502">
    <property type="entry name" value="DNA/RNA_pol_sf"/>
</dbReference>